<dbReference type="InterPro" id="IPR000014">
    <property type="entry name" value="PAS"/>
</dbReference>
<dbReference type="InterPro" id="IPR035965">
    <property type="entry name" value="PAS-like_dom_sf"/>
</dbReference>
<dbReference type="Pfam" id="PF02518">
    <property type="entry name" value="HATPase_c"/>
    <property type="match status" value="1"/>
</dbReference>
<dbReference type="Proteomes" id="UP001320159">
    <property type="component" value="Unassembled WGS sequence"/>
</dbReference>
<gene>
    <name evidence="2" type="ORF">CUJ83_08240</name>
</gene>
<feature type="domain" description="Histidine kinase" evidence="1">
    <location>
        <begin position="270"/>
        <end position="480"/>
    </location>
</feature>
<dbReference type="PANTHER" id="PTHR45569">
    <property type="entry name" value="SENSOR PROTEIN KDPD"/>
    <property type="match status" value="1"/>
</dbReference>
<dbReference type="InterPro" id="IPR005467">
    <property type="entry name" value="His_kinase_dom"/>
</dbReference>
<dbReference type="RefSeq" id="WP_230741823.1">
    <property type="nucleotide sequence ID" value="NZ_PGCK01000006.1"/>
</dbReference>
<dbReference type="InterPro" id="IPR036890">
    <property type="entry name" value="HATPase_C_sf"/>
</dbReference>
<dbReference type="GO" id="GO:0000155">
    <property type="term" value="F:phosphorelay sensor kinase activity"/>
    <property type="evidence" value="ECO:0007669"/>
    <property type="project" value="TreeGrafter"/>
</dbReference>
<evidence type="ECO:0000313" key="3">
    <source>
        <dbReference type="Proteomes" id="UP001320159"/>
    </source>
</evidence>
<name>A0AAP2RF64_9EURY</name>
<dbReference type="InterPro" id="IPR003594">
    <property type="entry name" value="HATPase_dom"/>
</dbReference>
<keyword evidence="3" id="KW-1185">Reference proteome</keyword>
<dbReference type="PROSITE" id="PS50109">
    <property type="entry name" value="HIS_KIN"/>
    <property type="match status" value="1"/>
</dbReference>
<dbReference type="InterPro" id="IPR003018">
    <property type="entry name" value="GAF"/>
</dbReference>
<dbReference type="Gene3D" id="3.30.565.10">
    <property type="entry name" value="Histidine kinase-like ATPase, C-terminal domain"/>
    <property type="match status" value="1"/>
</dbReference>
<evidence type="ECO:0000313" key="2">
    <source>
        <dbReference type="EMBL" id="MCD1294985.1"/>
    </source>
</evidence>
<dbReference type="SUPFAM" id="SSF55781">
    <property type="entry name" value="GAF domain-like"/>
    <property type="match status" value="1"/>
</dbReference>
<dbReference type="SMART" id="SM00065">
    <property type="entry name" value="GAF"/>
    <property type="match status" value="1"/>
</dbReference>
<accession>A0AAP2RF64</accession>
<reference evidence="2 3" key="1">
    <citation type="submission" date="2017-11" db="EMBL/GenBank/DDBJ databases">
        <title>Isolation and Characterization of Family Methanocellaceae Species from Potential Methane Hydrate Area Offshore Southwestern Taiwan.</title>
        <authorList>
            <person name="Zhang W.-L."/>
            <person name="Chen W.-C."/>
            <person name="Lai M.-C."/>
            <person name="Chen S.-C."/>
        </authorList>
    </citation>
    <scope>NUCLEOTIDE SEQUENCE [LARGE SCALE GENOMIC DNA]</scope>
    <source>
        <strain evidence="2 3">CWC-04</strain>
    </source>
</reference>
<protein>
    <recommendedName>
        <fullName evidence="1">Histidine kinase domain-containing protein</fullName>
    </recommendedName>
</protein>
<dbReference type="SUPFAM" id="SSF55874">
    <property type="entry name" value="ATPase domain of HSP90 chaperone/DNA topoisomerase II/histidine kinase"/>
    <property type="match status" value="1"/>
</dbReference>
<dbReference type="SUPFAM" id="SSF55785">
    <property type="entry name" value="PYP-like sensor domain (PAS domain)"/>
    <property type="match status" value="1"/>
</dbReference>
<dbReference type="PANTHER" id="PTHR45569:SF1">
    <property type="entry name" value="SENSOR PROTEIN KDPD"/>
    <property type="match status" value="1"/>
</dbReference>
<dbReference type="InterPro" id="IPR052023">
    <property type="entry name" value="Histidine_kinase_KdpD"/>
</dbReference>
<dbReference type="Pfam" id="PF13185">
    <property type="entry name" value="GAF_2"/>
    <property type="match status" value="1"/>
</dbReference>
<sequence length="480" mass="53861">MISEITDAICVIDHENRVVWVNKTFEDWFSNHGSLLGKNLNMLFTGASEGCIKGQVFSDIGPNNRKRYFEIECLPTFDELDNKVSDLIAFRDVTTLQTLLNISVLTVSSTTSKDLIAKALDIIGETLGYRTIAILIHNNGVLELADSRGYSPMLKSLLAYQRVSPNEKGLAGRSAYLNKIIIKDIREGTVSEKLLAESRRLGITTVVTVPLVERDELVGVLVISTSYKPSPEEVNLLKIVSNQLSVSLRKIIFEENLVNARDEIELYIDLMCHDITNANQAALGYLEFVPGKSKEEAEQYISSAVSSIYRVNSLIENVRKLRRVEPEMIESVSIKESMDNAIIDAYALAESLRKPVRINSEVNPVHRVRANKLLRDLFYNILETIVRRIDRNGVIDIRVKIEGDTYNVIFEDTGPGLEKAKDGIILSKEIYKCPRTGQIGIGMYFIRNLVGRFHGSISIDERVPGKIHEGNRYILTLKAG</sequence>
<proteinExistence type="predicted"/>
<dbReference type="GO" id="GO:0005886">
    <property type="term" value="C:plasma membrane"/>
    <property type="evidence" value="ECO:0007669"/>
    <property type="project" value="TreeGrafter"/>
</dbReference>
<dbReference type="AlphaFoldDB" id="A0AAP2RF64"/>
<dbReference type="Pfam" id="PF13426">
    <property type="entry name" value="PAS_9"/>
    <property type="match status" value="1"/>
</dbReference>
<dbReference type="EMBL" id="PGCK01000006">
    <property type="protein sequence ID" value="MCD1294985.1"/>
    <property type="molecule type" value="Genomic_DNA"/>
</dbReference>
<evidence type="ECO:0000259" key="1">
    <source>
        <dbReference type="PROSITE" id="PS50109"/>
    </source>
</evidence>
<comment type="caution">
    <text evidence="2">The sequence shown here is derived from an EMBL/GenBank/DDBJ whole genome shotgun (WGS) entry which is preliminary data.</text>
</comment>
<dbReference type="Gene3D" id="3.30.450.20">
    <property type="entry name" value="PAS domain"/>
    <property type="match status" value="1"/>
</dbReference>
<dbReference type="Gene3D" id="3.30.450.40">
    <property type="match status" value="1"/>
</dbReference>
<dbReference type="InterPro" id="IPR029016">
    <property type="entry name" value="GAF-like_dom_sf"/>
</dbReference>
<organism evidence="2 3">
    <name type="scientific">Methanooceanicella nereidis</name>
    <dbReference type="NCBI Taxonomy" id="2052831"/>
    <lineage>
        <taxon>Archaea</taxon>
        <taxon>Methanobacteriati</taxon>
        <taxon>Methanobacteriota</taxon>
        <taxon>Stenosarchaea group</taxon>
        <taxon>Methanomicrobia</taxon>
        <taxon>Methanocellales</taxon>
        <taxon>Methanocellaceae</taxon>
        <taxon>Methanooceanicella</taxon>
    </lineage>
</organism>